<dbReference type="Proteomes" id="UP000252107">
    <property type="component" value="Unassembled WGS sequence"/>
</dbReference>
<keyword evidence="8" id="KW-1185">Reference proteome</keyword>
<dbReference type="InterPro" id="IPR017441">
    <property type="entry name" value="Protein_kinase_ATP_BS"/>
</dbReference>
<proteinExistence type="predicted"/>
<name>A0A367Q1Y9_9NOSO</name>
<accession>A0A367Q1Y9</accession>
<dbReference type="InterPro" id="IPR008271">
    <property type="entry name" value="Ser/Thr_kinase_AS"/>
</dbReference>
<dbReference type="PROSITE" id="PS00107">
    <property type="entry name" value="PROTEIN_KINASE_ATP"/>
    <property type="match status" value="1"/>
</dbReference>
<evidence type="ECO:0000313" key="7">
    <source>
        <dbReference type="EMBL" id="RCJ18196.1"/>
    </source>
</evidence>
<dbReference type="EMBL" id="LXQD01000350">
    <property type="protein sequence ID" value="RCJ18196.1"/>
    <property type="molecule type" value="Genomic_DNA"/>
</dbReference>
<comment type="caution">
    <text evidence="7">The sequence shown here is derived from an EMBL/GenBank/DDBJ whole genome shotgun (WGS) entry which is preliminary data.</text>
</comment>
<dbReference type="InterPro" id="IPR011009">
    <property type="entry name" value="Kinase-like_dom_sf"/>
</dbReference>
<keyword evidence="1" id="KW-0808">Transferase</keyword>
<gene>
    <name evidence="7" type="ORF">A6770_06370</name>
</gene>
<dbReference type="SMART" id="SM00220">
    <property type="entry name" value="S_TKc"/>
    <property type="match status" value="1"/>
</dbReference>
<keyword evidence="2 5" id="KW-0547">Nucleotide-binding</keyword>
<dbReference type="GO" id="GO:0005524">
    <property type="term" value="F:ATP binding"/>
    <property type="evidence" value="ECO:0007669"/>
    <property type="project" value="UniProtKB-UniRule"/>
</dbReference>
<dbReference type="Gene3D" id="3.30.200.20">
    <property type="entry name" value="Phosphorylase Kinase, domain 1"/>
    <property type="match status" value="1"/>
</dbReference>
<sequence length="517" mass="58335">MSDPNIGRLLSKRYQLQELIGTGAMGRVYRAKDLLLGGVPVAVKFLALSMQNEKIRLQDRFEREAKTCALLGQKSIHIVRVMDYGVDENNTPFYVMEYLQGHSLNNIIRQHNLSLPRFLSMARQISLGLKCAHDGIPVDGTIYPIIHRDIKPSNILVIQDPSFGELVKVLDFGIAKLLQANSDQTKYYLGTLAYSSPEQMEGKELDSRSDIYSLGVMMFEMLTGKMPLVAPTHSFGAWYKTHHTQVPRTFAEVSPGLQIPKEVENLVMSCLAKAPRDRPQSISEIFQLLESLEQNNRTHTIPDSNHISSHALTIKAEPESNPKADLQISLSKDKIACSTSWPENKPIADIVFPQPINANGEMLPALWVMLPQREIIKRLACKRYNQFLFITTPHPMLLWITVIYNRKHGAKWLPYYLDLKTSLGQEITNLLGQTGYYRLLFFAREAPNRCSHVLITSIASAQRQRLQQWATAGKTLVSAADPQISKSLLKSEYEKIKPQILAKLEAIDTDAHFDLSG</sequence>
<protein>
    <submittedName>
        <fullName evidence="7">Serine/threonine protein kinase</fullName>
    </submittedName>
</protein>
<evidence type="ECO:0000256" key="3">
    <source>
        <dbReference type="ARBA" id="ARBA00022777"/>
    </source>
</evidence>
<evidence type="ECO:0000256" key="5">
    <source>
        <dbReference type="PROSITE-ProRule" id="PRU10141"/>
    </source>
</evidence>
<dbReference type="CDD" id="cd14014">
    <property type="entry name" value="STKc_PknB_like"/>
    <property type="match status" value="1"/>
</dbReference>
<dbReference type="Gene3D" id="1.10.510.10">
    <property type="entry name" value="Transferase(Phosphotransferase) domain 1"/>
    <property type="match status" value="1"/>
</dbReference>
<evidence type="ECO:0000256" key="4">
    <source>
        <dbReference type="ARBA" id="ARBA00022840"/>
    </source>
</evidence>
<dbReference type="SUPFAM" id="SSF56112">
    <property type="entry name" value="Protein kinase-like (PK-like)"/>
    <property type="match status" value="1"/>
</dbReference>
<keyword evidence="4 5" id="KW-0067">ATP-binding</keyword>
<reference evidence="7" key="1">
    <citation type="submission" date="2016-04" db="EMBL/GenBank/DDBJ databases">
        <authorList>
            <person name="Tabuchi Yagui T.R."/>
        </authorList>
    </citation>
    <scope>NUCLEOTIDE SEQUENCE [LARGE SCALE GENOMIC DNA]</scope>
    <source>
        <strain evidence="7">NIES-26</strain>
    </source>
</reference>
<keyword evidence="3 7" id="KW-0418">Kinase</keyword>
<dbReference type="GO" id="GO:0004674">
    <property type="term" value="F:protein serine/threonine kinase activity"/>
    <property type="evidence" value="ECO:0007669"/>
    <property type="project" value="UniProtKB-KW"/>
</dbReference>
<organism evidence="7 8">
    <name type="scientific">Nostoc minutum NIES-26</name>
    <dbReference type="NCBI Taxonomy" id="1844469"/>
    <lineage>
        <taxon>Bacteria</taxon>
        <taxon>Bacillati</taxon>
        <taxon>Cyanobacteriota</taxon>
        <taxon>Cyanophyceae</taxon>
        <taxon>Nostocales</taxon>
        <taxon>Nostocaceae</taxon>
        <taxon>Nostoc</taxon>
    </lineage>
</organism>
<dbReference type="PANTHER" id="PTHR43289">
    <property type="entry name" value="MITOGEN-ACTIVATED PROTEIN KINASE KINASE KINASE 20-RELATED"/>
    <property type="match status" value="1"/>
</dbReference>
<evidence type="ECO:0000259" key="6">
    <source>
        <dbReference type="PROSITE" id="PS50011"/>
    </source>
</evidence>
<dbReference type="AlphaFoldDB" id="A0A367Q1Y9"/>
<dbReference type="InterPro" id="IPR000719">
    <property type="entry name" value="Prot_kinase_dom"/>
</dbReference>
<dbReference type="PROSITE" id="PS50011">
    <property type="entry name" value="PROTEIN_KINASE_DOM"/>
    <property type="match status" value="1"/>
</dbReference>
<dbReference type="PANTHER" id="PTHR43289:SF34">
    <property type="entry name" value="SERINE_THREONINE-PROTEIN KINASE YBDM-RELATED"/>
    <property type="match status" value="1"/>
</dbReference>
<feature type="binding site" evidence="5">
    <location>
        <position position="44"/>
    </location>
    <ligand>
        <name>ATP</name>
        <dbReference type="ChEBI" id="CHEBI:30616"/>
    </ligand>
</feature>
<keyword evidence="7" id="KW-0723">Serine/threonine-protein kinase</keyword>
<feature type="domain" description="Protein kinase" evidence="6">
    <location>
        <begin position="14"/>
        <end position="292"/>
    </location>
</feature>
<evidence type="ECO:0000256" key="2">
    <source>
        <dbReference type="ARBA" id="ARBA00022741"/>
    </source>
</evidence>
<dbReference type="Pfam" id="PF00069">
    <property type="entry name" value="Pkinase"/>
    <property type="match status" value="1"/>
</dbReference>
<evidence type="ECO:0000313" key="8">
    <source>
        <dbReference type="Proteomes" id="UP000252107"/>
    </source>
</evidence>
<evidence type="ECO:0000256" key="1">
    <source>
        <dbReference type="ARBA" id="ARBA00022679"/>
    </source>
</evidence>
<dbReference type="PROSITE" id="PS00108">
    <property type="entry name" value="PROTEIN_KINASE_ST"/>
    <property type="match status" value="1"/>
</dbReference>